<dbReference type="OrthoDB" id="9793746at2"/>
<name>A0A174H4L9_9CLOT</name>
<feature type="transmembrane region" description="Helical" evidence="1">
    <location>
        <begin position="113"/>
        <end position="131"/>
    </location>
</feature>
<feature type="transmembrane region" description="Helical" evidence="1">
    <location>
        <begin position="54"/>
        <end position="72"/>
    </location>
</feature>
<dbReference type="EMBL" id="MAPZ01000031">
    <property type="protein sequence ID" value="OBY09538.1"/>
    <property type="molecule type" value="Genomic_DNA"/>
</dbReference>
<comment type="caution">
    <text evidence="2">The sequence shown here is derived from an EMBL/GenBank/DDBJ whole genome shotgun (WGS) entry which is preliminary data.</text>
</comment>
<organism evidence="2 3">
    <name type="scientific">Clostridium paraputrificum</name>
    <dbReference type="NCBI Taxonomy" id="29363"/>
    <lineage>
        <taxon>Bacteria</taxon>
        <taxon>Bacillati</taxon>
        <taxon>Bacillota</taxon>
        <taxon>Clostridia</taxon>
        <taxon>Eubacteriales</taxon>
        <taxon>Clostridiaceae</taxon>
        <taxon>Clostridium</taxon>
    </lineage>
</organism>
<feature type="transmembrane region" description="Helical" evidence="1">
    <location>
        <begin position="191"/>
        <end position="210"/>
    </location>
</feature>
<evidence type="ECO:0000256" key="1">
    <source>
        <dbReference type="SAM" id="Phobius"/>
    </source>
</evidence>
<keyword evidence="1" id="KW-0812">Transmembrane</keyword>
<feature type="transmembrane region" description="Helical" evidence="1">
    <location>
        <begin position="84"/>
        <end position="101"/>
    </location>
</feature>
<keyword evidence="3" id="KW-1185">Reference proteome</keyword>
<dbReference type="Pfam" id="PF04018">
    <property type="entry name" value="VCA0040-like"/>
    <property type="match status" value="1"/>
</dbReference>
<dbReference type="InterPro" id="IPR007163">
    <property type="entry name" value="VCA0040-like"/>
</dbReference>
<dbReference type="PANTHER" id="PTHR37308">
    <property type="entry name" value="INTEGRAL MEMBRANE PROTEIN"/>
    <property type="match status" value="1"/>
</dbReference>
<feature type="transmembrane region" description="Helical" evidence="1">
    <location>
        <begin position="6"/>
        <end position="34"/>
    </location>
</feature>
<keyword evidence="1" id="KW-0472">Membrane</keyword>
<dbReference type="PANTHER" id="PTHR37308:SF1">
    <property type="entry name" value="POLYPRENYL-PHOSPHATE TRANSPORTER"/>
    <property type="match status" value="1"/>
</dbReference>
<gene>
    <name evidence="2" type="ORF">CP373A1_15675</name>
</gene>
<evidence type="ECO:0000313" key="3">
    <source>
        <dbReference type="Proteomes" id="UP000092714"/>
    </source>
</evidence>
<reference evidence="2 3" key="1">
    <citation type="submission" date="2016-06" db="EMBL/GenBank/DDBJ databases">
        <authorList>
            <person name="Kjaerup R.B."/>
            <person name="Dalgaard T.S."/>
            <person name="Juul-Madsen H.R."/>
        </authorList>
    </citation>
    <scope>NUCLEOTIDE SEQUENCE [LARGE SCALE GENOMIC DNA]</scope>
    <source>
        <strain evidence="2 3">373-A1</strain>
    </source>
</reference>
<proteinExistence type="predicted"/>
<dbReference type="GeneID" id="42777116"/>
<sequence>MVFLKEFIYGVIISISQIVPGISGGSIAMILGIYDKLIHAVNNIVKDFKNQYKILFRVGLGAIVGIFLFSNIFKTLLEKYPIPLGYMFIGIILGGAPLMFKKATSKKSFSQRSLVYLVIGFVIVLLMSGDYNGYSDAIVSLTPFIFMWLFVGGVVIAIALILPGISGSFMLLILGLYNTVITAITDFNIPILIPIALGGIVGTVLSARLIEMLLNKYPEQTYMIIFGFILGSVFGVFPGFDGINSLIGIVLGIVGFIVTSYISKEDIEE</sequence>
<dbReference type="eggNOG" id="COG2035">
    <property type="taxonomic scope" value="Bacteria"/>
</dbReference>
<feature type="transmembrane region" description="Helical" evidence="1">
    <location>
        <begin position="222"/>
        <end position="240"/>
    </location>
</feature>
<evidence type="ECO:0000313" key="2">
    <source>
        <dbReference type="EMBL" id="OBY09538.1"/>
    </source>
</evidence>
<dbReference type="Proteomes" id="UP000092714">
    <property type="component" value="Unassembled WGS sequence"/>
</dbReference>
<dbReference type="AlphaFoldDB" id="A0A174H4L9"/>
<feature type="transmembrane region" description="Helical" evidence="1">
    <location>
        <begin position="246"/>
        <end position="263"/>
    </location>
</feature>
<feature type="transmembrane region" description="Helical" evidence="1">
    <location>
        <begin position="137"/>
        <end position="162"/>
    </location>
</feature>
<protein>
    <submittedName>
        <fullName evidence="2">DUF368 domain-containing protein</fullName>
    </submittedName>
</protein>
<keyword evidence="1" id="KW-1133">Transmembrane helix</keyword>
<dbReference type="RefSeq" id="WP_027099267.1">
    <property type="nucleotide sequence ID" value="NZ_CYZW01000012.1"/>
</dbReference>
<accession>A0A174H4L9</accession>